<gene>
    <name evidence="2" type="ORF">RCZ15_23320</name>
    <name evidence="3" type="ORF">RCZ16_24880</name>
</gene>
<dbReference type="Proteomes" id="UP001207736">
    <property type="component" value="Unassembled WGS sequence"/>
</dbReference>
<dbReference type="InterPro" id="IPR041657">
    <property type="entry name" value="HTH_17"/>
</dbReference>
<evidence type="ECO:0000259" key="1">
    <source>
        <dbReference type="Pfam" id="PF12728"/>
    </source>
</evidence>
<dbReference type="Proteomes" id="UP001208692">
    <property type="component" value="Unassembled WGS sequence"/>
</dbReference>
<dbReference type="Pfam" id="PF12728">
    <property type="entry name" value="HTH_17"/>
    <property type="match status" value="1"/>
</dbReference>
<reference evidence="2 5" key="1">
    <citation type="submission" date="2021-11" db="EMBL/GenBank/DDBJ databases">
        <title>Draft genome sequence of Capnocytophaga sp. strain KC07075 isolated from cat oral cavity.</title>
        <authorList>
            <person name="Suzuki M."/>
            <person name="Imaoka K."/>
            <person name="Kimura M."/>
            <person name="Morikawa S."/>
            <person name="Maeda K."/>
        </authorList>
    </citation>
    <scope>NUCLEOTIDE SEQUENCE</scope>
    <source>
        <strain evidence="2">KC07075</strain>
        <strain evidence="3 5">KC07079</strain>
    </source>
</reference>
<proteinExistence type="predicted"/>
<evidence type="ECO:0000313" key="3">
    <source>
        <dbReference type="EMBL" id="GJM54172.1"/>
    </source>
</evidence>
<name>A0AAV5AVG2_9FLAO</name>
<dbReference type="InterPro" id="IPR009061">
    <property type="entry name" value="DNA-bd_dom_put_sf"/>
</dbReference>
<evidence type="ECO:0000313" key="2">
    <source>
        <dbReference type="EMBL" id="GJM51359.1"/>
    </source>
</evidence>
<dbReference type="EMBL" id="BQKB01000065">
    <property type="protein sequence ID" value="GJM54172.1"/>
    <property type="molecule type" value="Genomic_DNA"/>
</dbReference>
<feature type="domain" description="Helix-turn-helix" evidence="1">
    <location>
        <begin position="64"/>
        <end position="110"/>
    </location>
</feature>
<dbReference type="SUPFAM" id="SSF46955">
    <property type="entry name" value="Putative DNA-binding domain"/>
    <property type="match status" value="1"/>
</dbReference>
<dbReference type="PANTHER" id="PTHR34585:SF22">
    <property type="entry name" value="HELIX-TURN-HELIX DOMAIN-CONTAINING PROTEIN"/>
    <property type="match status" value="1"/>
</dbReference>
<sequence>MHISMGSTWQFMFCICQNFAAENLTLYAMNLITIEESAWKALMEQLKSIENQLKQEPIEWDSFWLNQKEICQYLHLSEKTLWRMRKRNEITYSKIYGQYFYTLGSIRKLLISQSVENTESYLQSLTQKAKGYVEKARYFK</sequence>
<dbReference type="PANTHER" id="PTHR34585">
    <property type="match status" value="1"/>
</dbReference>
<protein>
    <recommendedName>
        <fullName evidence="1">Helix-turn-helix domain-containing protein</fullName>
    </recommendedName>
</protein>
<dbReference type="EMBL" id="BQKA01000051">
    <property type="protein sequence ID" value="GJM51359.1"/>
    <property type="molecule type" value="Genomic_DNA"/>
</dbReference>
<keyword evidence="5" id="KW-1185">Reference proteome</keyword>
<evidence type="ECO:0000313" key="4">
    <source>
        <dbReference type="Proteomes" id="UP001207736"/>
    </source>
</evidence>
<dbReference type="AlphaFoldDB" id="A0AAV5AVG2"/>
<comment type="caution">
    <text evidence="2">The sequence shown here is derived from an EMBL/GenBank/DDBJ whole genome shotgun (WGS) entry which is preliminary data.</text>
</comment>
<organism evidence="2 4">
    <name type="scientific">Capnocytophaga catalasegens</name>
    <dbReference type="NCBI Taxonomy" id="1004260"/>
    <lineage>
        <taxon>Bacteria</taxon>
        <taxon>Pseudomonadati</taxon>
        <taxon>Bacteroidota</taxon>
        <taxon>Flavobacteriia</taxon>
        <taxon>Flavobacteriales</taxon>
        <taxon>Flavobacteriaceae</taxon>
        <taxon>Capnocytophaga</taxon>
    </lineage>
</organism>
<evidence type="ECO:0000313" key="5">
    <source>
        <dbReference type="Proteomes" id="UP001208692"/>
    </source>
</evidence>
<accession>A0AAV5AVG2</accession>